<accession>W4JW22</accession>
<dbReference type="InterPro" id="IPR011009">
    <property type="entry name" value="Kinase-like_dom_sf"/>
</dbReference>
<dbReference type="PROSITE" id="PS00108">
    <property type="entry name" value="PROTEIN_KINASE_ST"/>
    <property type="match status" value="1"/>
</dbReference>
<dbReference type="SMART" id="SM00220">
    <property type="entry name" value="S_TKc"/>
    <property type="match status" value="1"/>
</dbReference>
<reference evidence="3 4" key="1">
    <citation type="journal article" date="2012" name="New Phytol.">
        <title>Insight into trade-off between wood decay and parasitism from the genome of a fungal forest pathogen.</title>
        <authorList>
            <person name="Olson A."/>
            <person name="Aerts A."/>
            <person name="Asiegbu F."/>
            <person name="Belbahri L."/>
            <person name="Bouzid O."/>
            <person name="Broberg A."/>
            <person name="Canback B."/>
            <person name="Coutinho P.M."/>
            <person name="Cullen D."/>
            <person name="Dalman K."/>
            <person name="Deflorio G."/>
            <person name="van Diepen L.T."/>
            <person name="Dunand C."/>
            <person name="Duplessis S."/>
            <person name="Durling M."/>
            <person name="Gonthier P."/>
            <person name="Grimwood J."/>
            <person name="Fossdal C.G."/>
            <person name="Hansson D."/>
            <person name="Henrissat B."/>
            <person name="Hietala A."/>
            <person name="Himmelstrand K."/>
            <person name="Hoffmeister D."/>
            <person name="Hogberg N."/>
            <person name="James T.Y."/>
            <person name="Karlsson M."/>
            <person name="Kohler A."/>
            <person name="Kues U."/>
            <person name="Lee Y.H."/>
            <person name="Lin Y.C."/>
            <person name="Lind M."/>
            <person name="Lindquist E."/>
            <person name="Lombard V."/>
            <person name="Lucas S."/>
            <person name="Lunden K."/>
            <person name="Morin E."/>
            <person name="Murat C."/>
            <person name="Park J."/>
            <person name="Raffaello T."/>
            <person name="Rouze P."/>
            <person name="Salamov A."/>
            <person name="Schmutz J."/>
            <person name="Solheim H."/>
            <person name="Stahlberg J."/>
            <person name="Velez H."/>
            <person name="de Vries R.P."/>
            <person name="Wiebenga A."/>
            <person name="Woodward S."/>
            <person name="Yakovlev I."/>
            <person name="Garbelotto M."/>
            <person name="Martin F."/>
            <person name="Grigoriev I.V."/>
            <person name="Stenlid J."/>
        </authorList>
    </citation>
    <scope>NUCLEOTIDE SEQUENCE [LARGE SCALE GENOMIC DNA]</scope>
    <source>
        <strain evidence="3 4">TC 32-1</strain>
    </source>
</reference>
<evidence type="ECO:0000313" key="3">
    <source>
        <dbReference type="EMBL" id="ETW77752.1"/>
    </source>
</evidence>
<dbReference type="SUPFAM" id="SSF56112">
    <property type="entry name" value="Protein kinase-like (PK-like)"/>
    <property type="match status" value="1"/>
</dbReference>
<protein>
    <recommendedName>
        <fullName evidence="1">non-specific serine/threonine protein kinase</fullName>
        <ecNumber evidence="1">2.7.11.1</ecNumber>
    </recommendedName>
</protein>
<dbReference type="EMBL" id="KI925462">
    <property type="protein sequence ID" value="ETW77752.1"/>
    <property type="molecule type" value="Genomic_DNA"/>
</dbReference>
<dbReference type="AlphaFoldDB" id="W4JW22"/>
<name>W4JW22_HETIT</name>
<dbReference type="KEGG" id="hir:HETIRDRAFT_241720"/>
<dbReference type="EC" id="2.7.11.1" evidence="1"/>
<dbReference type="Proteomes" id="UP000030671">
    <property type="component" value="Unassembled WGS sequence"/>
</dbReference>
<dbReference type="InterPro" id="IPR050235">
    <property type="entry name" value="CK1_Ser-Thr_kinase"/>
</dbReference>
<dbReference type="PROSITE" id="PS50011">
    <property type="entry name" value="PROTEIN_KINASE_DOM"/>
    <property type="match status" value="1"/>
</dbReference>
<evidence type="ECO:0000259" key="2">
    <source>
        <dbReference type="PROSITE" id="PS50011"/>
    </source>
</evidence>
<dbReference type="eggNOG" id="KOG1164">
    <property type="taxonomic scope" value="Eukaryota"/>
</dbReference>
<dbReference type="OrthoDB" id="5579860at2759"/>
<evidence type="ECO:0000256" key="1">
    <source>
        <dbReference type="ARBA" id="ARBA00012513"/>
    </source>
</evidence>
<evidence type="ECO:0000313" key="4">
    <source>
        <dbReference type="Proteomes" id="UP000030671"/>
    </source>
</evidence>
<organism evidence="3 4">
    <name type="scientific">Heterobasidion irregulare (strain TC 32-1)</name>
    <dbReference type="NCBI Taxonomy" id="747525"/>
    <lineage>
        <taxon>Eukaryota</taxon>
        <taxon>Fungi</taxon>
        <taxon>Dikarya</taxon>
        <taxon>Basidiomycota</taxon>
        <taxon>Agaricomycotina</taxon>
        <taxon>Agaricomycetes</taxon>
        <taxon>Russulales</taxon>
        <taxon>Bondarzewiaceae</taxon>
        <taxon>Heterobasidion</taxon>
        <taxon>Heterobasidion annosum species complex</taxon>
    </lineage>
</organism>
<gene>
    <name evidence="3" type="ORF">HETIRDRAFT_241720</name>
</gene>
<dbReference type="HOGENOM" id="CLU_019279_2_0_1"/>
<feature type="non-terminal residue" evidence="3">
    <location>
        <position position="1"/>
    </location>
</feature>
<dbReference type="GO" id="GO:0005524">
    <property type="term" value="F:ATP binding"/>
    <property type="evidence" value="ECO:0007669"/>
    <property type="project" value="InterPro"/>
</dbReference>
<dbReference type="InParanoid" id="W4JW22"/>
<dbReference type="Pfam" id="PF00069">
    <property type="entry name" value="Pkinase"/>
    <property type="match status" value="1"/>
</dbReference>
<dbReference type="PANTHER" id="PTHR11909">
    <property type="entry name" value="CASEIN KINASE-RELATED"/>
    <property type="match status" value="1"/>
</dbReference>
<proteinExistence type="predicted"/>
<dbReference type="InterPro" id="IPR008271">
    <property type="entry name" value="Ser/Thr_kinase_AS"/>
</dbReference>
<feature type="domain" description="Protein kinase" evidence="2">
    <location>
        <begin position="1"/>
        <end position="236"/>
    </location>
</feature>
<dbReference type="RefSeq" id="XP_009549787.1">
    <property type="nucleotide sequence ID" value="XM_009551492.1"/>
</dbReference>
<feature type="non-terminal residue" evidence="3">
    <location>
        <position position="236"/>
    </location>
</feature>
<dbReference type="InterPro" id="IPR000719">
    <property type="entry name" value="Prot_kinase_dom"/>
</dbReference>
<keyword evidence="4" id="KW-1185">Reference proteome</keyword>
<dbReference type="Gene3D" id="1.10.510.10">
    <property type="entry name" value="Transferase(Phosphotransferase) domain 1"/>
    <property type="match status" value="1"/>
</dbReference>
<dbReference type="GeneID" id="20668902"/>
<dbReference type="STRING" id="747525.W4JW22"/>
<sequence length="236" mass="26848">STRLRRPHLKHEAHVLQLLRGHPAIPHAVAYGHLEHFEYLALELLGPSLNDAVPQQGMEVKMVARIALQLLSALEFVHSRGLVHRDIKPSNVLLTLDQPPILRLVDFGIARPFRTGIPARREPTLERLNIAGTLDWASLNAHLGYDSSPRDDLESLAYTLLFLLRGGLPWQRYNSRGCTRFGAMKQIREKKMKWPGPRLGEGKPRDFGDLLDYARALAFEDKPDYERLSRGFERLA</sequence>
<dbReference type="GO" id="GO:0004674">
    <property type="term" value="F:protein serine/threonine kinase activity"/>
    <property type="evidence" value="ECO:0007669"/>
    <property type="project" value="UniProtKB-EC"/>
</dbReference>